<accession>A0A8T4GYK6</accession>
<keyword evidence="4" id="KW-1185">Reference proteome</keyword>
<organism evidence="3 4">
    <name type="scientific">Halolamina salifodinae</name>
    <dbReference type="NCBI Taxonomy" id="1202767"/>
    <lineage>
        <taxon>Archaea</taxon>
        <taxon>Methanobacteriati</taxon>
        <taxon>Methanobacteriota</taxon>
        <taxon>Stenosarchaea group</taxon>
        <taxon>Halobacteria</taxon>
        <taxon>Halobacteriales</taxon>
        <taxon>Haloferacaceae</taxon>
    </lineage>
</organism>
<evidence type="ECO:0000256" key="1">
    <source>
        <dbReference type="SAM" id="Phobius"/>
    </source>
</evidence>
<dbReference type="PANTHER" id="PTHR46825:SF9">
    <property type="entry name" value="BETA-LACTAMASE-RELATED DOMAIN-CONTAINING PROTEIN"/>
    <property type="match status" value="1"/>
</dbReference>
<dbReference type="InterPro" id="IPR012338">
    <property type="entry name" value="Beta-lactam/transpept-like"/>
</dbReference>
<dbReference type="PROSITE" id="PS51318">
    <property type="entry name" value="TAT"/>
    <property type="match status" value="1"/>
</dbReference>
<keyword evidence="1" id="KW-1133">Transmembrane helix</keyword>
<evidence type="ECO:0000313" key="3">
    <source>
        <dbReference type="EMBL" id="MBP1986188.1"/>
    </source>
</evidence>
<feature type="domain" description="Beta-lactamase-related" evidence="2">
    <location>
        <begin position="48"/>
        <end position="369"/>
    </location>
</feature>
<feature type="transmembrane region" description="Helical" evidence="1">
    <location>
        <begin position="532"/>
        <end position="552"/>
    </location>
</feature>
<dbReference type="Proteomes" id="UP000823736">
    <property type="component" value="Unassembled WGS sequence"/>
</dbReference>
<dbReference type="AlphaFoldDB" id="A0A8T4GYK6"/>
<gene>
    <name evidence="3" type="ORF">J2753_000661</name>
</gene>
<dbReference type="SUPFAM" id="SSF56601">
    <property type="entry name" value="beta-lactamase/transpeptidase-like"/>
    <property type="match status" value="1"/>
</dbReference>
<evidence type="ECO:0000313" key="4">
    <source>
        <dbReference type="Proteomes" id="UP000823736"/>
    </source>
</evidence>
<dbReference type="RefSeq" id="WP_209490410.1">
    <property type="nucleotide sequence ID" value="NZ_JAGGLC010000001.1"/>
</dbReference>
<feature type="transmembrane region" description="Helical" evidence="1">
    <location>
        <begin position="491"/>
        <end position="511"/>
    </location>
</feature>
<keyword evidence="1" id="KW-0812">Transmembrane</keyword>
<sequence length="626" mass="66143">MPYSTRRGFLGACSAAAAGSVLADGATARPAETATEQESALGETVTDAVEQALPAADADGATVAVIEDGEPVTTEGFGHAYRNPEVTVDPEVTPLRIGSVSKAVTFVAAMALVDDGDVDPDSPVSTYLESVPVPDQDAYDEPITLAHLATHSAGFEQRYPGQVAVDAADIRPLPSALRANDPNRVAPPGERTMYTNYNAGLAGQLTADVLGTDFATAVDRLVFDPLGMDTSTFDPLPRALVGGDDDAAAAVNWFSEMPPASGISTTAADMARFLHALVGDGAAGDGRVLSAEAVADLHRQWYTPHERLAGASFGMERQRRDGTLVIGHGGGVPNFSADLRLIPETGAGLFVAAHGAEANEVQAAAREAFLDAAAPVSTVEPTTDGPPARVDELTGRYKSGLVTDTTSFEKALYGITRPATTVRVANGRLVTDDGNTTHRWIEVDPLVFRRQDGRDTLVFDPTDGETYIYRATEPRGALRSVPWYGQSRHHATFALVAGLVILSGAVGWPLGAGWRRFRGGESPDRSLTRARMAAGTSVAVLGLFALVGLFGVTNRWLYDPPPGFDLLFALPSLAALLSLTTLGLTARAWREGDWPRAARAHVTLVATGLVTLCGLCWYWNLLSVPW</sequence>
<protein>
    <submittedName>
        <fullName evidence="3">CubicO group peptidase (Beta-lactamase class C family)</fullName>
    </submittedName>
</protein>
<comment type="caution">
    <text evidence="3">The sequence shown here is derived from an EMBL/GenBank/DDBJ whole genome shotgun (WGS) entry which is preliminary data.</text>
</comment>
<dbReference type="OrthoDB" id="111095at2157"/>
<dbReference type="InterPro" id="IPR001466">
    <property type="entry name" value="Beta-lactam-related"/>
</dbReference>
<name>A0A8T4GYK6_9EURY</name>
<dbReference type="PANTHER" id="PTHR46825">
    <property type="entry name" value="D-ALANYL-D-ALANINE-CARBOXYPEPTIDASE/ENDOPEPTIDASE AMPH"/>
    <property type="match status" value="1"/>
</dbReference>
<dbReference type="Pfam" id="PF00144">
    <property type="entry name" value="Beta-lactamase"/>
    <property type="match status" value="1"/>
</dbReference>
<feature type="transmembrane region" description="Helical" evidence="1">
    <location>
        <begin position="564"/>
        <end position="586"/>
    </location>
</feature>
<dbReference type="InterPro" id="IPR050491">
    <property type="entry name" value="AmpC-like"/>
</dbReference>
<evidence type="ECO:0000259" key="2">
    <source>
        <dbReference type="Pfam" id="PF00144"/>
    </source>
</evidence>
<dbReference type="Gene3D" id="3.40.710.10">
    <property type="entry name" value="DD-peptidase/beta-lactamase superfamily"/>
    <property type="match status" value="1"/>
</dbReference>
<dbReference type="EMBL" id="JAGGLC010000001">
    <property type="protein sequence ID" value="MBP1986188.1"/>
    <property type="molecule type" value="Genomic_DNA"/>
</dbReference>
<proteinExistence type="predicted"/>
<dbReference type="InterPro" id="IPR006311">
    <property type="entry name" value="TAT_signal"/>
</dbReference>
<keyword evidence="1" id="KW-0472">Membrane</keyword>
<reference evidence="3" key="1">
    <citation type="submission" date="2021-03" db="EMBL/GenBank/DDBJ databases">
        <title>Genomic Encyclopedia of Type Strains, Phase IV (KMG-IV): sequencing the most valuable type-strain genomes for metagenomic binning, comparative biology and taxonomic classification.</title>
        <authorList>
            <person name="Goeker M."/>
        </authorList>
    </citation>
    <scope>NUCLEOTIDE SEQUENCE</scope>
    <source>
        <strain evidence="3">DSM 26232</strain>
    </source>
</reference>
<feature type="transmembrane region" description="Helical" evidence="1">
    <location>
        <begin position="598"/>
        <end position="620"/>
    </location>
</feature>